<name>A0ABR9PMJ5_9BACT</name>
<protein>
    <recommendedName>
        <fullName evidence="4">Lipoprotein</fullName>
    </recommendedName>
</protein>
<keyword evidence="3" id="KW-1185">Reference proteome</keyword>
<keyword evidence="1" id="KW-0732">Signal</keyword>
<accession>A0ABR9PMJ5</accession>
<comment type="caution">
    <text evidence="2">The sequence shown here is derived from an EMBL/GenBank/DDBJ whole genome shotgun (WGS) entry which is preliminary data.</text>
</comment>
<feature type="signal peptide" evidence="1">
    <location>
        <begin position="1"/>
        <end position="19"/>
    </location>
</feature>
<dbReference type="RefSeq" id="WP_193348525.1">
    <property type="nucleotide sequence ID" value="NZ_CBCSIP010000145.1"/>
</dbReference>
<evidence type="ECO:0000313" key="3">
    <source>
        <dbReference type="Proteomes" id="UP001516472"/>
    </source>
</evidence>
<reference evidence="2 3" key="1">
    <citation type="submission" date="2020-02" db="EMBL/GenBank/DDBJ databases">
        <authorList>
            <person name="Babadi Z.K."/>
            <person name="Risdian C."/>
            <person name="Ebrahimipour G.H."/>
            <person name="Wink J."/>
        </authorList>
    </citation>
    <scope>NUCLEOTIDE SEQUENCE [LARGE SCALE GENOMIC DNA]</scope>
    <source>
        <strain evidence="2 3">ZKHCc1 1396</strain>
    </source>
</reference>
<dbReference type="PROSITE" id="PS51257">
    <property type="entry name" value="PROKAR_LIPOPROTEIN"/>
    <property type="match status" value="1"/>
</dbReference>
<evidence type="ECO:0000256" key="1">
    <source>
        <dbReference type="SAM" id="SignalP"/>
    </source>
</evidence>
<sequence>MLVSRVLSLVLCATLTLIGCGGDPVSYSAPVGINLKAKSSDSTGGTVTSQKNISTESGNPYKVFVDEARLGLDGQSPSRVELTSLTLTLGAESVGAVSLAEVFTGRVDVLFLMEESNDTYVAGHVENPSGSGPVALAVDFDSEAMPDADYTRFLDGRFTVVLRGPAATTFTTKGADVNLQSTFSFTAFE</sequence>
<evidence type="ECO:0000313" key="2">
    <source>
        <dbReference type="EMBL" id="MBE4749125.1"/>
    </source>
</evidence>
<evidence type="ECO:0008006" key="4">
    <source>
        <dbReference type="Google" id="ProtNLM"/>
    </source>
</evidence>
<dbReference type="Proteomes" id="UP001516472">
    <property type="component" value="Unassembled WGS sequence"/>
</dbReference>
<proteinExistence type="predicted"/>
<gene>
    <name evidence="2" type="ORF">G4177_13230</name>
</gene>
<dbReference type="EMBL" id="JAAIYO010000003">
    <property type="protein sequence ID" value="MBE4749125.1"/>
    <property type="molecule type" value="Genomic_DNA"/>
</dbReference>
<organism evidence="2 3">
    <name type="scientific">Corallococcus soli</name>
    <dbReference type="NCBI Taxonomy" id="2710757"/>
    <lineage>
        <taxon>Bacteria</taxon>
        <taxon>Pseudomonadati</taxon>
        <taxon>Myxococcota</taxon>
        <taxon>Myxococcia</taxon>
        <taxon>Myxococcales</taxon>
        <taxon>Cystobacterineae</taxon>
        <taxon>Myxococcaceae</taxon>
        <taxon>Corallococcus</taxon>
    </lineage>
</organism>
<feature type="chain" id="PRO_5045165689" description="Lipoprotein" evidence="1">
    <location>
        <begin position="20"/>
        <end position="189"/>
    </location>
</feature>